<feature type="binding site" description="covalent" evidence="7">
    <location>
        <position position="138"/>
    </location>
    <ligand>
        <name>heme c</name>
        <dbReference type="ChEBI" id="CHEBI:61717"/>
    </ligand>
</feature>
<evidence type="ECO:0000313" key="9">
    <source>
        <dbReference type="EMBL" id="SFO36631.1"/>
    </source>
</evidence>
<dbReference type="EMBL" id="FOVR01000005">
    <property type="protein sequence ID" value="SFO36631.1"/>
    <property type="molecule type" value="Genomic_DNA"/>
</dbReference>
<dbReference type="AlphaFoldDB" id="A0A1I5GM35"/>
<dbReference type="InterPro" id="IPR010980">
    <property type="entry name" value="Cyt_c/b562"/>
</dbReference>
<gene>
    <name evidence="9" type="ORF">SAMN04488056_10535</name>
</gene>
<keyword evidence="10" id="KW-1185">Reference proteome</keyword>
<dbReference type="OrthoDB" id="9811729at2"/>
<dbReference type="Gene3D" id="1.20.120.10">
    <property type="entry name" value="Cytochrome c/b562"/>
    <property type="match status" value="1"/>
</dbReference>
<proteinExistence type="predicted"/>
<name>A0A1I5GM35_9HYPH</name>
<evidence type="ECO:0000256" key="7">
    <source>
        <dbReference type="PIRSR" id="PIRSR000027-2"/>
    </source>
</evidence>
<keyword evidence="3 6" id="KW-0479">Metal-binding</keyword>
<dbReference type="InterPro" id="IPR002321">
    <property type="entry name" value="Cyt_c_II"/>
</dbReference>
<dbReference type="Pfam" id="PF01322">
    <property type="entry name" value="Cytochrom_C_2"/>
    <property type="match status" value="1"/>
</dbReference>
<dbReference type="GO" id="GO:0042597">
    <property type="term" value="C:periplasmic space"/>
    <property type="evidence" value="ECO:0007669"/>
    <property type="project" value="InterPro"/>
</dbReference>
<evidence type="ECO:0000313" key="10">
    <source>
        <dbReference type="Proteomes" id="UP000199236"/>
    </source>
</evidence>
<dbReference type="STRING" id="655353.SAMN04488056_10535"/>
<evidence type="ECO:0000256" key="3">
    <source>
        <dbReference type="ARBA" id="ARBA00022723"/>
    </source>
</evidence>
<evidence type="ECO:0000256" key="6">
    <source>
        <dbReference type="PIRSR" id="PIRSR000027-1"/>
    </source>
</evidence>
<dbReference type="Proteomes" id="UP000199236">
    <property type="component" value="Unassembled WGS sequence"/>
</dbReference>
<dbReference type="SUPFAM" id="SSF47175">
    <property type="entry name" value="Cytochromes"/>
    <property type="match status" value="1"/>
</dbReference>
<dbReference type="RefSeq" id="WP_090072293.1">
    <property type="nucleotide sequence ID" value="NZ_FOVR01000005.1"/>
</dbReference>
<accession>A0A1I5GM35</accession>
<sequence>MHKIALATIALSLIAAPALAGPKEDAVAERQAYFKKLGGNMGPLAKLLKGDYDAATAQQHADALADLTTQDISGLFVEGTSTEDMPGKTEALPVIWEDMDGFATKYEALATAAANLKAEAGKGKAQLAAAFGPVGASCKSCHDGFRD</sequence>
<feature type="binding site" description="axial binding residue" evidence="6">
    <location>
        <position position="142"/>
    </location>
    <ligand>
        <name>heme c</name>
        <dbReference type="ChEBI" id="CHEBI:61717"/>
    </ligand>
    <ligandPart>
        <name>Fe</name>
        <dbReference type="ChEBI" id="CHEBI:18248"/>
    </ligandPart>
</feature>
<protein>
    <submittedName>
        <fullName evidence="9">Cytochrome c556</fullName>
    </submittedName>
</protein>
<evidence type="ECO:0000256" key="4">
    <source>
        <dbReference type="ARBA" id="ARBA00022982"/>
    </source>
</evidence>
<keyword evidence="8" id="KW-0732">Signal</keyword>
<reference evidence="9 10" key="1">
    <citation type="submission" date="2016-10" db="EMBL/GenBank/DDBJ databases">
        <authorList>
            <person name="de Groot N.N."/>
        </authorList>
    </citation>
    <scope>NUCLEOTIDE SEQUENCE [LARGE SCALE GENOMIC DNA]</scope>
    <source>
        <strain evidence="9 10">CGMCC 1.9157</strain>
    </source>
</reference>
<dbReference type="GO" id="GO:0009055">
    <property type="term" value="F:electron transfer activity"/>
    <property type="evidence" value="ECO:0007669"/>
    <property type="project" value="InterPro"/>
</dbReference>
<feature type="signal peptide" evidence="8">
    <location>
        <begin position="1"/>
        <end position="20"/>
    </location>
</feature>
<keyword evidence="5 6" id="KW-0408">Iron</keyword>
<evidence type="ECO:0000256" key="2">
    <source>
        <dbReference type="ARBA" id="ARBA00022617"/>
    </source>
</evidence>
<dbReference type="PRINTS" id="PR00608">
    <property type="entry name" value="CYTCHROMECII"/>
</dbReference>
<dbReference type="GO" id="GO:0020037">
    <property type="term" value="F:heme binding"/>
    <property type="evidence" value="ECO:0007669"/>
    <property type="project" value="InterPro"/>
</dbReference>
<comment type="PTM">
    <text evidence="7">Binds 1 heme group per subunit.</text>
</comment>
<evidence type="ECO:0000256" key="5">
    <source>
        <dbReference type="ARBA" id="ARBA00023004"/>
    </source>
</evidence>
<feature type="binding site" description="covalent" evidence="7">
    <location>
        <position position="141"/>
    </location>
    <ligand>
        <name>heme c</name>
        <dbReference type="ChEBI" id="CHEBI:61717"/>
    </ligand>
</feature>
<dbReference type="GO" id="GO:0022900">
    <property type="term" value="P:electron transport chain"/>
    <property type="evidence" value="ECO:0007669"/>
    <property type="project" value="InterPro"/>
</dbReference>
<evidence type="ECO:0000256" key="8">
    <source>
        <dbReference type="SAM" id="SignalP"/>
    </source>
</evidence>
<keyword evidence="1" id="KW-0813">Transport</keyword>
<dbReference type="InterPro" id="IPR015984">
    <property type="entry name" value="Cyt_c_prime_subgr"/>
</dbReference>
<organism evidence="9 10">
    <name type="scientific">Cohaesibacter marisflavi</name>
    <dbReference type="NCBI Taxonomy" id="655353"/>
    <lineage>
        <taxon>Bacteria</taxon>
        <taxon>Pseudomonadati</taxon>
        <taxon>Pseudomonadota</taxon>
        <taxon>Alphaproteobacteria</taxon>
        <taxon>Hyphomicrobiales</taxon>
        <taxon>Cohaesibacteraceae</taxon>
    </lineage>
</organism>
<dbReference type="GO" id="GO:0005506">
    <property type="term" value="F:iron ion binding"/>
    <property type="evidence" value="ECO:0007669"/>
    <property type="project" value="InterPro"/>
</dbReference>
<feature type="chain" id="PRO_5011613104" evidence="8">
    <location>
        <begin position="21"/>
        <end position="147"/>
    </location>
</feature>
<dbReference type="PROSITE" id="PS51009">
    <property type="entry name" value="CYTCII"/>
    <property type="match status" value="1"/>
</dbReference>
<keyword evidence="4" id="KW-0249">Electron transport</keyword>
<keyword evidence="2 7" id="KW-0349">Heme</keyword>
<dbReference type="PIRSF" id="PIRSF000027">
    <property type="entry name" value="Cytc_c_prime"/>
    <property type="match status" value="1"/>
</dbReference>
<evidence type="ECO:0000256" key="1">
    <source>
        <dbReference type="ARBA" id="ARBA00022448"/>
    </source>
</evidence>
<dbReference type="InterPro" id="IPR012127">
    <property type="entry name" value="Cyt_c_prime"/>
</dbReference>